<name>A0A432VWG2_9GAMM</name>
<accession>A0A432VWG2</accession>
<dbReference type="RefSeq" id="WP_126767171.1">
    <property type="nucleotide sequence ID" value="NZ_PIPJ01000004.1"/>
</dbReference>
<keyword evidence="2" id="KW-1185">Reference proteome</keyword>
<dbReference type="AlphaFoldDB" id="A0A432VWG2"/>
<evidence type="ECO:0000313" key="1">
    <source>
        <dbReference type="EMBL" id="RUO20916.1"/>
    </source>
</evidence>
<organism evidence="1 2">
    <name type="scientific">Aliidiomarina iranensis</name>
    <dbReference type="NCBI Taxonomy" id="1434071"/>
    <lineage>
        <taxon>Bacteria</taxon>
        <taxon>Pseudomonadati</taxon>
        <taxon>Pseudomonadota</taxon>
        <taxon>Gammaproteobacteria</taxon>
        <taxon>Alteromonadales</taxon>
        <taxon>Idiomarinaceae</taxon>
        <taxon>Aliidiomarina</taxon>
    </lineage>
</organism>
<protein>
    <recommendedName>
        <fullName evidence="3">Fis family transcriptional regulator</fullName>
    </recommendedName>
</protein>
<dbReference type="OrthoDB" id="6996126at2"/>
<sequence>MRKSDKKLETEIIRRLTDVCEAMKPQLEGFVWLTHEVNYQRFPQSLVVTLVFNDEVTEQVLLAEFAQMLPAVQAALRPILKNDLPAKQIEARREHRLH</sequence>
<evidence type="ECO:0000313" key="2">
    <source>
        <dbReference type="Proteomes" id="UP000288395"/>
    </source>
</evidence>
<dbReference type="Proteomes" id="UP000288395">
    <property type="component" value="Unassembled WGS sequence"/>
</dbReference>
<dbReference type="EMBL" id="PIPJ01000004">
    <property type="protein sequence ID" value="RUO20916.1"/>
    <property type="molecule type" value="Genomic_DNA"/>
</dbReference>
<comment type="caution">
    <text evidence="1">The sequence shown here is derived from an EMBL/GenBank/DDBJ whole genome shotgun (WGS) entry which is preliminary data.</text>
</comment>
<evidence type="ECO:0008006" key="3">
    <source>
        <dbReference type="Google" id="ProtNLM"/>
    </source>
</evidence>
<gene>
    <name evidence="1" type="ORF">CWE08_07390</name>
</gene>
<reference evidence="2" key="1">
    <citation type="journal article" date="2018" name="Front. Microbiol.">
        <title>Genome-Based Analysis Reveals the Taxonomy and Diversity of the Family Idiomarinaceae.</title>
        <authorList>
            <person name="Liu Y."/>
            <person name="Lai Q."/>
            <person name="Shao Z."/>
        </authorList>
    </citation>
    <scope>NUCLEOTIDE SEQUENCE [LARGE SCALE GENOMIC DNA]</scope>
    <source>
        <strain evidence="2">GBPy7</strain>
    </source>
</reference>
<proteinExistence type="predicted"/>